<name>A0A1I4PVL7_9FIRM</name>
<accession>A0A1I4PVL7</accession>
<evidence type="ECO:0000313" key="3">
    <source>
        <dbReference type="EMBL" id="SFM31483.1"/>
    </source>
</evidence>
<sequence>MARKKDDQGVRTQTGARQDKGKVYVDELYFRHVDQMERWRQEYEHSQSVENALSGISKLDYEEVDYASLKVRNPWVERTVPDCSGVVEKVRVEEERKYVMPIIMHTGLLLIFLIVLLASSNVIALWMSGIGVVTLLVLLVMLLQRRHQEIERIVIEKQKEIDDWIENEERLIKEEKEKHEHEEDERIKAIERLLAGDIAAIFAKIDQVLAAAPFPFHVSVDIAVYMNIPSVKIWFPPKSIIPTQICSLQSSGRPSFQEKEMRTINKQYFELCAAISMRVMSLIYTHVPSFGMGYIYGMSKEGRNTECLFTGKLDRSILEAACNAANGLAALQILKATFDCDTSLSLVPFEFDDPVEWDNVEIKLVRNVHVDCFKNVS</sequence>
<gene>
    <name evidence="3" type="ORF">SAMN04490355_107314</name>
</gene>
<dbReference type="STRING" id="1123291.SAMN04490355_107314"/>
<evidence type="ECO:0000256" key="2">
    <source>
        <dbReference type="SAM" id="Phobius"/>
    </source>
</evidence>
<evidence type="ECO:0000256" key="1">
    <source>
        <dbReference type="SAM" id="Coils"/>
    </source>
</evidence>
<dbReference type="AlphaFoldDB" id="A0A1I4PVL7"/>
<feature type="coiled-coil region" evidence="1">
    <location>
        <begin position="154"/>
        <end position="192"/>
    </location>
</feature>
<dbReference type="OrthoDB" id="1675889at2"/>
<dbReference type="EMBL" id="FOTS01000073">
    <property type="protein sequence ID" value="SFM31483.1"/>
    <property type="molecule type" value="Genomic_DNA"/>
</dbReference>
<proteinExistence type="predicted"/>
<evidence type="ECO:0000313" key="4">
    <source>
        <dbReference type="Proteomes" id="UP000199520"/>
    </source>
</evidence>
<keyword evidence="4" id="KW-1185">Reference proteome</keyword>
<keyword evidence="2" id="KW-0472">Membrane</keyword>
<dbReference type="RefSeq" id="WP_090943948.1">
    <property type="nucleotide sequence ID" value="NZ_FOTS01000073.1"/>
</dbReference>
<feature type="transmembrane region" description="Helical" evidence="2">
    <location>
        <begin position="98"/>
        <end position="117"/>
    </location>
</feature>
<keyword evidence="2" id="KW-1133">Transmembrane helix</keyword>
<protein>
    <submittedName>
        <fullName evidence="3">Uncharacterized protein</fullName>
    </submittedName>
</protein>
<dbReference type="Proteomes" id="UP000199520">
    <property type="component" value="Unassembled WGS sequence"/>
</dbReference>
<organism evidence="3 4">
    <name type="scientific">Pelosinus propionicus DSM 13327</name>
    <dbReference type="NCBI Taxonomy" id="1123291"/>
    <lineage>
        <taxon>Bacteria</taxon>
        <taxon>Bacillati</taxon>
        <taxon>Bacillota</taxon>
        <taxon>Negativicutes</taxon>
        <taxon>Selenomonadales</taxon>
        <taxon>Sporomusaceae</taxon>
        <taxon>Pelosinus</taxon>
    </lineage>
</organism>
<keyword evidence="1" id="KW-0175">Coiled coil</keyword>
<feature type="transmembrane region" description="Helical" evidence="2">
    <location>
        <begin position="123"/>
        <end position="143"/>
    </location>
</feature>
<keyword evidence="2" id="KW-0812">Transmembrane</keyword>
<reference evidence="4" key="1">
    <citation type="submission" date="2016-10" db="EMBL/GenBank/DDBJ databases">
        <authorList>
            <person name="Varghese N."/>
            <person name="Submissions S."/>
        </authorList>
    </citation>
    <scope>NUCLEOTIDE SEQUENCE [LARGE SCALE GENOMIC DNA]</scope>
    <source>
        <strain evidence="4">DSM 13327</strain>
    </source>
</reference>